<dbReference type="AlphaFoldDB" id="A0A177DZS9"/>
<dbReference type="Proteomes" id="UP000077248">
    <property type="component" value="Unassembled WGS sequence"/>
</dbReference>
<dbReference type="KEGG" id="aalt:CC77DRAFT_307496"/>
<evidence type="ECO:0000313" key="2">
    <source>
        <dbReference type="EMBL" id="OAG25223.1"/>
    </source>
</evidence>
<accession>A0A177DZS9</accession>
<dbReference type="GeneID" id="29116772"/>
<gene>
    <name evidence="2" type="ORF">CC77DRAFT_307496</name>
</gene>
<keyword evidence="3" id="KW-1185">Reference proteome</keyword>
<evidence type="ECO:0000256" key="1">
    <source>
        <dbReference type="SAM" id="SignalP"/>
    </source>
</evidence>
<feature type="signal peptide" evidence="1">
    <location>
        <begin position="1"/>
        <end position="25"/>
    </location>
</feature>
<dbReference type="RefSeq" id="XP_018390644.1">
    <property type="nucleotide sequence ID" value="XM_018531178.1"/>
</dbReference>
<proteinExistence type="predicted"/>
<organism evidence="2 3">
    <name type="scientific">Alternaria alternata</name>
    <name type="common">Alternaria rot fungus</name>
    <name type="synonym">Torula alternata</name>
    <dbReference type="NCBI Taxonomy" id="5599"/>
    <lineage>
        <taxon>Eukaryota</taxon>
        <taxon>Fungi</taxon>
        <taxon>Dikarya</taxon>
        <taxon>Ascomycota</taxon>
        <taxon>Pezizomycotina</taxon>
        <taxon>Dothideomycetes</taxon>
        <taxon>Pleosporomycetidae</taxon>
        <taxon>Pleosporales</taxon>
        <taxon>Pleosporineae</taxon>
        <taxon>Pleosporaceae</taxon>
        <taxon>Alternaria</taxon>
        <taxon>Alternaria sect. Alternaria</taxon>
        <taxon>Alternaria alternata complex</taxon>
    </lineage>
</organism>
<name>A0A177DZS9_ALTAL</name>
<reference evidence="2 3" key="1">
    <citation type="submission" date="2016-05" db="EMBL/GenBank/DDBJ databases">
        <title>Comparative analysis of secretome profiles of manganese(II)-oxidizing ascomycete fungi.</title>
        <authorList>
            <consortium name="DOE Joint Genome Institute"/>
            <person name="Zeiner C.A."/>
            <person name="Purvine S.O."/>
            <person name="Zink E.M."/>
            <person name="Wu S."/>
            <person name="Pasa-Tolic L."/>
            <person name="Chaput D.L."/>
            <person name="Haridas S."/>
            <person name="Grigoriev I.V."/>
            <person name="Santelli C.M."/>
            <person name="Hansel C.M."/>
        </authorList>
    </citation>
    <scope>NUCLEOTIDE SEQUENCE [LARGE SCALE GENOMIC DNA]</scope>
    <source>
        <strain evidence="2 3">SRC1lrK2f</strain>
    </source>
</reference>
<evidence type="ECO:0000313" key="3">
    <source>
        <dbReference type="Proteomes" id="UP000077248"/>
    </source>
</evidence>
<dbReference type="VEuPathDB" id="FungiDB:CC77DRAFT_307496"/>
<protein>
    <submittedName>
        <fullName evidence="2">Uncharacterized protein</fullName>
    </submittedName>
</protein>
<dbReference type="EMBL" id="KV441470">
    <property type="protein sequence ID" value="OAG25223.1"/>
    <property type="molecule type" value="Genomic_DNA"/>
</dbReference>
<sequence length="130" mass="14266">MTSNWSALTLKSVASRMLILRMTSACWSPPWPAKHKVNLKHALSPPLAGLPPALRIQAYIAYHTPSPFGTTFGIRGDRLRLQKQQRLGLGSGLQEPSGLPSLYKKQGMRDFFVPSYSANSQTSPFLLGNG</sequence>
<keyword evidence="1" id="KW-0732">Signal</keyword>
<feature type="chain" id="PRO_5008059985" evidence="1">
    <location>
        <begin position="26"/>
        <end position="130"/>
    </location>
</feature>